<dbReference type="AlphaFoldDB" id="A0A139X336"/>
<dbReference type="InterPro" id="IPR029044">
    <property type="entry name" value="Nucleotide-diphossugar_trans"/>
</dbReference>
<protein>
    <submittedName>
        <fullName evidence="2">Glycosyl transferase family 2</fullName>
    </submittedName>
</protein>
<feature type="domain" description="Glycosyltransferase 2-like" evidence="1">
    <location>
        <begin position="417"/>
        <end position="595"/>
    </location>
</feature>
<dbReference type="InterPro" id="IPR001173">
    <property type="entry name" value="Glyco_trans_2-like"/>
</dbReference>
<gene>
    <name evidence="2" type="ORF">WA1_34430</name>
</gene>
<keyword evidence="3" id="KW-1185">Reference proteome</keyword>
<feature type="domain" description="Glycosyltransferase 2-like" evidence="1">
    <location>
        <begin position="160"/>
        <end position="319"/>
    </location>
</feature>
<dbReference type="Gene3D" id="3.90.550.10">
    <property type="entry name" value="Spore Coat Polysaccharide Biosynthesis Protein SpsA, Chain A"/>
    <property type="match status" value="2"/>
</dbReference>
<dbReference type="EMBL" id="ANNX02000036">
    <property type="protein sequence ID" value="KYC39084.1"/>
    <property type="molecule type" value="Genomic_DNA"/>
</dbReference>
<evidence type="ECO:0000259" key="1">
    <source>
        <dbReference type="Pfam" id="PF00535"/>
    </source>
</evidence>
<name>A0A139X336_9CYAN</name>
<dbReference type="GO" id="GO:0016757">
    <property type="term" value="F:glycosyltransferase activity"/>
    <property type="evidence" value="ECO:0007669"/>
    <property type="project" value="UniProtKB-KW"/>
</dbReference>
<comment type="caution">
    <text evidence="2">The sequence shown here is derived from an EMBL/GenBank/DDBJ whole genome shotgun (WGS) entry which is preliminary data.</text>
</comment>
<evidence type="ECO:0000313" key="3">
    <source>
        <dbReference type="Proteomes" id="UP000076925"/>
    </source>
</evidence>
<dbReference type="Pfam" id="PF00535">
    <property type="entry name" value="Glycos_transf_2"/>
    <property type="match status" value="2"/>
</dbReference>
<dbReference type="CDD" id="cd04184">
    <property type="entry name" value="GT2_RfbC_Mx_like"/>
    <property type="match status" value="1"/>
</dbReference>
<keyword evidence="2" id="KW-0808">Transferase</keyword>
<accession>A0A139X336</accession>
<evidence type="ECO:0000313" key="2">
    <source>
        <dbReference type="EMBL" id="KYC39084.1"/>
    </source>
</evidence>
<dbReference type="SUPFAM" id="SSF53448">
    <property type="entry name" value="Nucleotide-diphospho-sugar transferases"/>
    <property type="match status" value="2"/>
</dbReference>
<dbReference type="PANTHER" id="PTHR43179:SF7">
    <property type="entry name" value="RHAMNOSYLTRANSFERASE WBBL"/>
    <property type="match status" value="1"/>
</dbReference>
<dbReference type="STRING" id="128403.WA1_34430"/>
<dbReference type="PANTHER" id="PTHR43179">
    <property type="entry name" value="RHAMNOSYLTRANSFERASE WBBL"/>
    <property type="match status" value="1"/>
</dbReference>
<reference evidence="2 3" key="1">
    <citation type="journal article" date="2013" name="Genome Biol. Evol.">
        <title>Genomes of Stigonematalean cyanobacteria (subsection V) and the evolution of oxygenic photosynthesis from prokaryotes to plastids.</title>
        <authorList>
            <person name="Dagan T."/>
            <person name="Roettger M."/>
            <person name="Stucken K."/>
            <person name="Landan G."/>
            <person name="Koch R."/>
            <person name="Major P."/>
            <person name="Gould S.B."/>
            <person name="Goremykin V.V."/>
            <person name="Rippka R."/>
            <person name="Tandeau de Marsac N."/>
            <person name="Gugger M."/>
            <person name="Lockhart P.J."/>
            <person name="Allen J.F."/>
            <person name="Brune I."/>
            <person name="Maus I."/>
            <person name="Puhler A."/>
            <person name="Martin W.F."/>
        </authorList>
    </citation>
    <scope>NUCLEOTIDE SEQUENCE [LARGE SCALE GENOMIC DNA]</scope>
    <source>
        <strain evidence="2 3">PCC 7110</strain>
    </source>
</reference>
<organism evidence="2 3">
    <name type="scientific">Scytonema hofmannii PCC 7110</name>
    <dbReference type="NCBI Taxonomy" id="128403"/>
    <lineage>
        <taxon>Bacteria</taxon>
        <taxon>Bacillati</taxon>
        <taxon>Cyanobacteriota</taxon>
        <taxon>Cyanophyceae</taxon>
        <taxon>Nostocales</taxon>
        <taxon>Scytonemataceae</taxon>
        <taxon>Scytonema</taxon>
    </lineage>
</organism>
<proteinExistence type="predicted"/>
<dbReference type="Proteomes" id="UP000076925">
    <property type="component" value="Unassembled WGS sequence"/>
</dbReference>
<dbReference type="CDD" id="cd04186">
    <property type="entry name" value="GT_2_like_c"/>
    <property type="match status" value="1"/>
</dbReference>
<sequence>MNQATQSKLLFNQKELNRCHSRLQQTQAELERLHPHFCQGKVVKKDDTSLTLGTVYRRWQQALGFAFTTHPESVKFISQGKHLWTVFKTKGTRNALAKILKKTSQKLDNVTHPIVAIAQEIPCSDDADYQKWLNKNYPRQADLRKMAETVEVFSYTPIISIIMPVFNTPECFLKQAVESVLSQVYPFWELCIADDCSTEPYVKQVLEKYAAIDLRIKVSFRKENGHISRASNSAIEIATGEFIALLDHDDVLTPDALYEVALLLNRHPDADMIYSDEDKVDEHNKLKEPFFKPDWCPDSFLSRMYTCHLGVYRKSLVDQIERFREGYEGSQDYDLVLRLTEKTNNIFHIPKILYHWRIHCESASCVANVKPYAAIAAERALADALKRRGEPGRVIQAANLVGHYVVRYKILDYKLVSIIIPTKDLADVLDKCLTSIFEKTVYPNYEVIVIDNGSKEQETVEVLAKWQKKYPDQFRCFPLDIPFNFSKINNYAVSQAKGDYLLFLNNDIEVITSDWLNAMIEQAQRPSIGSVGALLLYPDNTVQHAGVVMGIGGVAGHSHKYYPADAPGYFNQLSTVNNYSAVTAACLMCRREVFEAVEGFEEELSVAFNDVDLCLKIFEKGYRNIYLPHVILYHYESKSRGYEDTPEKQARFCKEIEYMHNKWRKYIKCDPCYNINLTCKHEDYSLKI</sequence>